<evidence type="ECO:0008006" key="3">
    <source>
        <dbReference type="Google" id="ProtNLM"/>
    </source>
</evidence>
<dbReference type="Gene3D" id="3.80.10.10">
    <property type="entry name" value="Ribonuclease Inhibitor"/>
    <property type="match status" value="1"/>
</dbReference>
<dbReference type="VEuPathDB" id="FungiDB:BD410DRAFT_788681"/>
<gene>
    <name evidence="1" type="ORF">BD410DRAFT_788681</name>
</gene>
<dbReference type="SUPFAM" id="SSF52047">
    <property type="entry name" value="RNI-like"/>
    <property type="match status" value="1"/>
</dbReference>
<reference evidence="1 2" key="1">
    <citation type="submission" date="2018-06" db="EMBL/GenBank/DDBJ databases">
        <title>A transcriptomic atlas of mushroom development highlights an independent origin of complex multicellularity.</title>
        <authorList>
            <consortium name="DOE Joint Genome Institute"/>
            <person name="Krizsan K."/>
            <person name="Almasi E."/>
            <person name="Merenyi Z."/>
            <person name="Sahu N."/>
            <person name="Viragh M."/>
            <person name="Koszo T."/>
            <person name="Mondo S."/>
            <person name="Kiss B."/>
            <person name="Balint B."/>
            <person name="Kues U."/>
            <person name="Barry K."/>
            <person name="Hegedus J.C."/>
            <person name="Henrissat B."/>
            <person name="Johnson J."/>
            <person name="Lipzen A."/>
            <person name="Ohm R."/>
            <person name="Nagy I."/>
            <person name="Pangilinan J."/>
            <person name="Yan J."/>
            <person name="Xiong Y."/>
            <person name="Grigoriev I.V."/>
            <person name="Hibbett D.S."/>
            <person name="Nagy L.G."/>
        </authorList>
    </citation>
    <scope>NUCLEOTIDE SEQUENCE [LARGE SCALE GENOMIC DNA]</scope>
    <source>
        <strain evidence="1 2">SZMC22713</strain>
    </source>
</reference>
<dbReference type="EMBL" id="ML170175">
    <property type="protein sequence ID" value="TDL22410.1"/>
    <property type="molecule type" value="Genomic_DNA"/>
</dbReference>
<evidence type="ECO:0000313" key="2">
    <source>
        <dbReference type="Proteomes" id="UP000294933"/>
    </source>
</evidence>
<dbReference type="InterPro" id="IPR032675">
    <property type="entry name" value="LRR_dom_sf"/>
</dbReference>
<organism evidence="1 2">
    <name type="scientific">Rickenella mellea</name>
    <dbReference type="NCBI Taxonomy" id="50990"/>
    <lineage>
        <taxon>Eukaryota</taxon>
        <taxon>Fungi</taxon>
        <taxon>Dikarya</taxon>
        <taxon>Basidiomycota</taxon>
        <taxon>Agaricomycotina</taxon>
        <taxon>Agaricomycetes</taxon>
        <taxon>Hymenochaetales</taxon>
        <taxon>Rickenellaceae</taxon>
        <taxon>Rickenella</taxon>
    </lineage>
</organism>
<name>A0A4Y7Q6F9_9AGAM</name>
<evidence type="ECO:0000313" key="1">
    <source>
        <dbReference type="EMBL" id="TDL22410.1"/>
    </source>
</evidence>
<sequence length="456" mass="50823">MAGTTSTTIETLSPELLAEIFWHCVYDHPDKVSVPRWRSHAPLLLGRVCSRWRTISVSAPEIWSTIVIGGHGTKDKSVKYRKDIDAARVWVSRSGTCPLTFNINEWDPTNRAEEYGAELRQVLELVVSQFRRWSKILAVLPRPFMKMLLVPLIEGDTPKLEEFQSQSITSGDMGGFDPWSFVLSSTPHLKRLKVLCEPISIDFGDQIHHVQFIHIMPMRPLDAKPSLLDLLQCLIRCPSLTTLALQIGGCSPAATLRRSLPNVIALTDLHTLKLSFNATIDPYLVFDRLYLPSIKHIVLTMRQCTQADWPHLASMLERSHPPLETLNLYNVPMTERTLIECLSFTPKLVNLDVRGIHCSDLALASLTIDDNEGSNPAISWPYLTIVALGPPSLLSPNALKAMILSRWAGAKASDDNTVTPGKALQVVRCPSESVRDMLSDPDICHCITGGLTVEQE</sequence>
<accession>A0A4Y7Q6F9</accession>
<dbReference type="Gene3D" id="1.20.1280.50">
    <property type="match status" value="1"/>
</dbReference>
<dbReference type="OrthoDB" id="2269034at2759"/>
<dbReference type="STRING" id="50990.A0A4Y7Q6F9"/>
<dbReference type="AlphaFoldDB" id="A0A4Y7Q6F9"/>
<protein>
    <recommendedName>
        <fullName evidence="3">F-box domain-containing protein</fullName>
    </recommendedName>
</protein>
<proteinExistence type="predicted"/>
<dbReference type="Proteomes" id="UP000294933">
    <property type="component" value="Unassembled WGS sequence"/>
</dbReference>
<keyword evidence="2" id="KW-1185">Reference proteome</keyword>